<evidence type="ECO:0000256" key="3">
    <source>
        <dbReference type="RuleBase" id="RU004508"/>
    </source>
</evidence>
<proteinExistence type="inferred from homology"/>
<organism evidence="4">
    <name type="scientific">uncultured marine thaumarchaeote AD1000_24_H07</name>
    <dbReference type="NCBI Taxonomy" id="1455902"/>
    <lineage>
        <taxon>Archaea</taxon>
        <taxon>Nitrososphaerota</taxon>
        <taxon>environmental samples</taxon>
    </lineage>
</organism>
<reference evidence="4" key="1">
    <citation type="journal article" date="2014" name="Genome Biol. Evol.">
        <title>Pangenome evidence for extensive interdomain horizontal transfer affecting lineage core and shell genes in uncultured planktonic thaumarchaeota and euryarchaeota.</title>
        <authorList>
            <person name="Deschamps P."/>
            <person name="Zivanovic Y."/>
            <person name="Moreira D."/>
            <person name="Rodriguez-Valera F."/>
            <person name="Lopez-Garcia P."/>
        </authorList>
    </citation>
    <scope>NUCLEOTIDE SEQUENCE</scope>
</reference>
<dbReference type="GO" id="GO:0008483">
    <property type="term" value="F:transaminase activity"/>
    <property type="evidence" value="ECO:0007669"/>
    <property type="project" value="UniProtKB-KW"/>
</dbReference>
<dbReference type="CDD" id="cd00616">
    <property type="entry name" value="AHBA_syn"/>
    <property type="match status" value="1"/>
</dbReference>
<dbReference type="InterPro" id="IPR015422">
    <property type="entry name" value="PyrdxlP-dep_Trfase_small"/>
</dbReference>
<dbReference type="InterPro" id="IPR000653">
    <property type="entry name" value="DegT/StrS_aminotransferase"/>
</dbReference>
<dbReference type="Gene3D" id="3.40.640.10">
    <property type="entry name" value="Type I PLP-dependent aspartate aminotransferase-like (Major domain)"/>
    <property type="match status" value="1"/>
</dbReference>
<keyword evidence="4" id="KW-0032">Aminotransferase</keyword>
<dbReference type="PIRSF" id="PIRSF000390">
    <property type="entry name" value="PLP_StrS"/>
    <property type="match status" value="1"/>
</dbReference>
<protein>
    <submittedName>
        <fullName evidence="4">DegT/DnrJ/EryC1/StrS aminotransferase</fullName>
    </submittedName>
</protein>
<keyword evidence="4" id="KW-0808">Transferase</keyword>
<name>A0A075FSZ7_9ARCH</name>
<dbReference type="GO" id="GO:0000271">
    <property type="term" value="P:polysaccharide biosynthetic process"/>
    <property type="evidence" value="ECO:0007669"/>
    <property type="project" value="TreeGrafter"/>
</dbReference>
<dbReference type="InterPro" id="IPR015424">
    <property type="entry name" value="PyrdxlP-dep_Trfase"/>
</dbReference>
<dbReference type="Pfam" id="PF01041">
    <property type="entry name" value="DegT_DnrJ_EryC1"/>
    <property type="match status" value="1"/>
</dbReference>
<dbReference type="SUPFAM" id="SSF53383">
    <property type="entry name" value="PLP-dependent transferases"/>
    <property type="match status" value="1"/>
</dbReference>
<keyword evidence="1 3" id="KW-0663">Pyridoxal phosphate</keyword>
<dbReference type="AlphaFoldDB" id="A0A075FSZ7"/>
<evidence type="ECO:0000313" key="4">
    <source>
        <dbReference type="EMBL" id="AIE92591.1"/>
    </source>
</evidence>
<dbReference type="InterPro" id="IPR015421">
    <property type="entry name" value="PyrdxlP-dep_Trfase_major"/>
</dbReference>
<comment type="similarity">
    <text evidence="2 3">Belongs to the DegT/DnrJ/EryC1 family.</text>
</comment>
<dbReference type="EMBL" id="KF900370">
    <property type="protein sequence ID" value="AIE92591.1"/>
    <property type="molecule type" value="Genomic_DNA"/>
</dbReference>
<dbReference type="PANTHER" id="PTHR30244:SF36">
    <property type="entry name" value="3-OXO-GLUCOSE-6-PHOSPHATE:GLUTAMATE AMINOTRANSFERASE"/>
    <property type="match status" value="1"/>
</dbReference>
<dbReference type="PANTHER" id="PTHR30244">
    <property type="entry name" value="TRANSAMINASE"/>
    <property type="match status" value="1"/>
</dbReference>
<sequence length="366" mass="40825">MAGISIPLAKPEINEEMEKKIVEILKSRKYVLGEENLNFENEFSTMVSRKYSISVNSGTAALYSALHSIGISSGDEIILPSFTFWASAEVILLLGAFPVFCDINPDTYCIDDQKIESLISKKTKAIMPVHLFGHPSNSKNIDKIANDNDVFVIEDCCQGLGSLYLNSPVGSFGDISCFSFYPSKNMTVAGDGGMIVTNDYNLAEKNRMFRNHGRSSGYTHNSLGFNFRLNEINAAIGRIQLSHLSNLVSSRRQIAALYNSQLKSCSDIILPTEESWASHSYTNYVIKTNRRDDLAKWLNDQGISTAIHYPIPCHKQPAYLSWPKSRSFSLPETDSCSEQVLTIPLYPHMSSLEISHVTDSILSFYK</sequence>
<accession>A0A075FSZ7</accession>
<evidence type="ECO:0000256" key="1">
    <source>
        <dbReference type="ARBA" id="ARBA00022898"/>
    </source>
</evidence>
<dbReference type="Gene3D" id="3.90.1150.10">
    <property type="entry name" value="Aspartate Aminotransferase, domain 1"/>
    <property type="match status" value="1"/>
</dbReference>
<evidence type="ECO:0000256" key="2">
    <source>
        <dbReference type="ARBA" id="ARBA00037999"/>
    </source>
</evidence>
<dbReference type="GO" id="GO:0030170">
    <property type="term" value="F:pyridoxal phosphate binding"/>
    <property type="evidence" value="ECO:0007669"/>
    <property type="project" value="TreeGrafter"/>
</dbReference>